<evidence type="ECO:0000313" key="2">
    <source>
        <dbReference type="Proteomes" id="UP000620559"/>
    </source>
</evidence>
<reference evidence="1" key="1">
    <citation type="submission" date="2020-10" db="EMBL/GenBank/DDBJ databases">
        <authorList>
            <person name="Castelo-Branco R."/>
            <person name="Eusebio N."/>
            <person name="Adriana R."/>
            <person name="Vieira A."/>
            <person name="Brugerolle De Fraissinette N."/>
            <person name="Rezende De Castro R."/>
            <person name="Schneider M.P."/>
            <person name="Vasconcelos V."/>
            <person name="Leao P.N."/>
        </authorList>
    </citation>
    <scope>NUCLEOTIDE SEQUENCE</scope>
    <source>
        <strain evidence="1">LEGE 06105</strain>
    </source>
</reference>
<protein>
    <submittedName>
        <fullName evidence="1">Uncharacterized protein</fullName>
    </submittedName>
</protein>
<gene>
    <name evidence="1" type="ORF">IQ247_06265</name>
</gene>
<proteinExistence type="predicted"/>
<dbReference type="AlphaFoldDB" id="A0A8J7F364"/>
<organism evidence="1 2">
    <name type="scientific">Plectonema cf. radiosum LEGE 06105</name>
    <dbReference type="NCBI Taxonomy" id="945769"/>
    <lineage>
        <taxon>Bacteria</taxon>
        <taxon>Bacillati</taxon>
        <taxon>Cyanobacteriota</taxon>
        <taxon>Cyanophyceae</taxon>
        <taxon>Oscillatoriophycideae</taxon>
        <taxon>Oscillatoriales</taxon>
        <taxon>Microcoleaceae</taxon>
        <taxon>Plectonema</taxon>
    </lineage>
</organism>
<dbReference type="EMBL" id="JADEWL010000013">
    <property type="protein sequence ID" value="MBE9212315.1"/>
    <property type="molecule type" value="Genomic_DNA"/>
</dbReference>
<comment type="caution">
    <text evidence="1">The sequence shown here is derived from an EMBL/GenBank/DDBJ whole genome shotgun (WGS) entry which is preliminary data.</text>
</comment>
<dbReference type="RefSeq" id="WP_193918129.1">
    <property type="nucleotide sequence ID" value="NZ_JADEWL010000013.1"/>
</dbReference>
<accession>A0A8J7F364</accession>
<keyword evidence="2" id="KW-1185">Reference proteome</keyword>
<sequence length="134" mass="15105">MSIVVNTLLEWLTESNVGTIERVLWISSSGKDVVTIEINNLKALPKWQKLIDIEEAIKFGSILILQSDPYAKNVSLLNPISSKYQDYRDKAWSIIAPIIEMDDGKAFIPSLRGSLISKVSQRTGCTKKTIYKYV</sequence>
<evidence type="ECO:0000313" key="1">
    <source>
        <dbReference type="EMBL" id="MBE9212315.1"/>
    </source>
</evidence>
<dbReference type="Proteomes" id="UP000620559">
    <property type="component" value="Unassembled WGS sequence"/>
</dbReference>
<name>A0A8J7F364_9CYAN</name>